<accession>A0A2K4YHL3</accession>
<sequence>VAKQQAMYPVLRWPIALLVAGALTAGCTRAVDGKALAAAPVTHFPAGRAAGPTPRAMPTTVLDGLLLGQDQVVALAGGATMALIGTATATTDSSTIIDDPSCLGVGSVGDVTTYAHSGYVAMRGNQFSTPNAVQADATQLVTSFTTAGDAQALLQRAQQDWRGCAQRRYGFHSSNGNHSYFLTQDLRVSGSRIALAMRQEEDPRWGCSHAMAAQDSVVVEVRVCLLGKDTDAAADNLLDQIIARIPQ</sequence>
<protein>
    <submittedName>
        <fullName evidence="3">Sensor domain-containing protein</fullName>
    </submittedName>
</protein>
<dbReference type="Gene3D" id="3.40.1000.70">
    <property type="entry name" value="PknH-like extracellular domain"/>
    <property type="match status" value="1"/>
</dbReference>
<evidence type="ECO:0000259" key="2">
    <source>
        <dbReference type="Pfam" id="PF14032"/>
    </source>
</evidence>
<keyword evidence="1" id="KW-0732">Signal</keyword>
<proteinExistence type="predicted"/>
<keyword evidence="4" id="KW-1185">Reference proteome</keyword>
<feature type="chain" id="PRO_5039013022" evidence="1">
    <location>
        <begin position="31"/>
        <end position="247"/>
    </location>
</feature>
<dbReference type="EMBL" id="FXEG02000005">
    <property type="protein sequence ID" value="SOX56286.1"/>
    <property type="molecule type" value="Genomic_DNA"/>
</dbReference>
<dbReference type="InterPro" id="IPR026954">
    <property type="entry name" value="PknH-like_Extracell"/>
</dbReference>
<evidence type="ECO:0000256" key="1">
    <source>
        <dbReference type="SAM" id="SignalP"/>
    </source>
</evidence>
<dbReference type="InterPro" id="IPR038232">
    <property type="entry name" value="PknH-like_Extracell_sf"/>
</dbReference>
<dbReference type="Proteomes" id="UP000236318">
    <property type="component" value="Unassembled WGS sequence"/>
</dbReference>
<feature type="signal peptide" evidence="1">
    <location>
        <begin position="1"/>
        <end position="30"/>
    </location>
</feature>
<gene>
    <name evidence="3" type="ORF">MAAFP003_4987</name>
</gene>
<name>A0A2K4YHL3_9MYCO</name>
<reference evidence="3" key="1">
    <citation type="submission" date="2018-01" db="EMBL/GenBank/DDBJ databases">
        <authorList>
            <consortium name="Urmite Genomes"/>
        </authorList>
    </citation>
    <scope>NUCLEOTIDE SEQUENCE [LARGE SCALE GENOMIC DNA]</scope>
    <source>
        <strain evidence="3">AFP003</strain>
    </source>
</reference>
<dbReference type="AlphaFoldDB" id="A0A2K4YHL3"/>
<dbReference type="Pfam" id="PF14032">
    <property type="entry name" value="PknH_C"/>
    <property type="match status" value="1"/>
</dbReference>
<evidence type="ECO:0000313" key="3">
    <source>
        <dbReference type="EMBL" id="SOX56286.1"/>
    </source>
</evidence>
<feature type="non-terminal residue" evidence="3">
    <location>
        <position position="1"/>
    </location>
</feature>
<evidence type="ECO:0000313" key="4">
    <source>
        <dbReference type="Proteomes" id="UP000236318"/>
    </source>
</evidence>
<organism evidence="3 4">
    <name type="scientific">Mycobacterium ahvazicum</name>
    <dbReference type="NCBI Taxonomy" id="1964395"/>
    <lineage>
        <taxon>Bacteria</taxon>
        <taxon>Bacillati</taxon>
        <taxon>Actinomycetota</taxon>
        <taxon>Actinomycetes</taxon>
        <taxon>Mycobacteriales</taxon>
        <taxon>Mycobacteriaceae</taxon>
        <taxon>Mycobacterium</taxon>
        <taxon>Mycobacterium simiae complex</taxon>
    </lineage>
</organism>
<comment type="caution">
    <text evidence="3">The sequence shown here is derived from an EMBL/GenBank/DDBJ whole genome shotgun (WGS) entry which is preliminary data.</text>
</comment>
<feature type="domain" description="PknH-like extracellular" evidence="2">
    <location>
        <begin position="58"/>
        <end position="244"/>
    </location>
</feature>